<keyword evidence="15 18" id="KW-1207">Sterol metabolism</keyword>
<evidence type="ECO:0000256" key="16">
    <source>
        <dbReference type="ARBA" id="ARBA00023221"/>
    </source>
</evidence>
<evidence type="ECO:0000256" key="14">
    <source>
        <dbReference type="ARBA" id="ARBA00023098"/>
    </source>
</evidence>
<comment type="pathway">
    <text evidence="17 18">Isoprenoid biosynthesis; isopentenyl diphosphate biosynthesis via mevalonate pathway; isopentenyl diphosphate from (R)-mevalonate: step 1/3.</text>
</comment>
<dbReference type="EMBL" id="DS469678">
    <property type="protein sequence ID" value="EDO36115.1"/>
    <property type="molecule type" value="Genomic_DNA"/>
</dbReference>
<dbReference type="Pfam" id="PF08544">
    <property type="entry name" value="GHMP_kinases_C"/>
    <property type="match status" value="1"/>
</dbReference>
<comment type="similarity">
    <text evidence="2 18">Belongs to the GHMP kinase family. Mevalonate kinase subfamily.</text>
</comment>
<dbReference type="PhylomeDB" id="A7SJK4"/>
<dbReference type="InterPro" id="IPR006204">
    <property type="entry name" value="GHMP_kinase_N_dom"/>
</dbReference>
<protein>
    <recommendedName>
        <fullName evidence="3 18">Mevalonate kinase</fullName>
        <shortName evidence="18">MK</shortName>
        <ecNumber evidence="3 18">2.7.1.36</ecNumber>
    </recommendedName>
</protein>
<dbReference type="GO" id="GO:0005829">
    <property type="term" value="C:cytosol"/>
    <property type="evidence" value="ECO:0000318"/>
    <property type="project" value="GO_Central"/>
</dbReference>
<dbReference type="eggNOG" id="KOG1511">
    <property type="taxonomic scope" value="Eukaryota"/>
</dbReference>
<evidence type="ECO:0000256" key="8">
    <source>
        <dbReference type="ARBA" id="ARBA00022741"/>
    </source>
</evidence>
<evidence type="ECO:0000259" key="19">
    <source>
        <dbReference type="Pfam" id="PF00288"/>
    </source>
</evidence>
<evidence type="ECO:0000259" key="20">
    <source>
        <dbReference type="Pfam" id="PF08544"/>
    </source>
</evidence>
<accession>A7SJK4</accession>
<dbReference type="InterPro" id="IPR006205">
    <property type="entry name" value="Mev_gal_kin"/>
</dbReference>
<dbReference type="GO" id="GO:0006695">
    <property type="term" value="P:cholesterol biosynthetic process"/>
    <property type="evidence" value="ECO:0000318"/>
    <property type="project" value="GO_Central"/>
</dbReference>
<dbReference type="OMA" id="LMDFNHG"/>
<dbReference type="InterPro" id="IPR006203">
    <property type="entry name" value="GHMP_knse_ATP-bd_CS"/>
</dbReference>
<dbReference type="GO" id="GO:0019287">
    <property type="term" value="P:isopentenyl diphosphate biosynthetic process, mevalonate pathway"/>
    <property type="evidence" value="ECO:0000318"/>
    <property type="project" value="GO_Central"/>
</dbReference>
<dbReference type="GO" id="GO:0046872">
    <property type="term" value="F:metal ion binding"/>
    <property type="evidence" value="ECO:0007669"/>
    <property type="project" value="UniProtKB-KW"/>
</dbReference>
<name>A7SJK4_NEMVE</name>
<dbReference type="KEGG" id="nve:5507556"/>
<evidence type="ECO:0000256" key="12">
    <source>
        <dbReference type="ARBA" id="ARBA00022955"/>
    </source>
</evidence>
<dbReference type="Gene3D" id="3.30.70.890">
    <property type="entry name" value="GHMP kinase, C-terminal domain"/>
    <property type="match status" value="1"/>
</dbReference>
<evidence type="ECO:0000256" key="9">
    <source>
        <dbReference type="ARBA" id="ARBA00022777"/>
    </source>
</evidence>
<dbReference type="PANTHER" id="PTHR43290:SF2">
    <property type="entry name" value="MEVALONATE KINASE"/>
    <property type="match status" value="1"/>
</dbReference>
<keyword evidence="16 18" id="KW-0753">Steroid metabolism</keyword>
<dbReference type="InParanoid" id="A7SJK4"/>
<evidence type="ECO:0000256" key="13">
    <source>
        <dbReference type="ARBA" id="ARBA00023011"/>
    </source>
</evidence>
<keyword evidence="13 18" id="KW-0756">Sterol biosynthesis</keyword>
<dbReference type="PANTHER" id="PTHR43290">
    <property type="entry name" value="MEVALONATE KINASE"/>
    <property type="match status" value="1"/>
</dbReference>
<evidence type="ECO:0000256" key="2">
    <source>
        <dbReference type="ARBA" id="ARBA00006495"/>
    </source>
</evidence>
<keyword evidence="12 18" id="KW-0752">Steroid biosynthesis</keyword>
<evidence type="ECO:0000256" key="7">
    <source>
        <dbReference type="ARBA" id="ARBA00022723"/>
    </source>
</evidence>
<keyword evidence="4 18" id="KW-0963">Cytoplasm</keyword>
<organism evidence="21 22">
    <name type="scientific">Nematostella vectensis</name>
    <name type="common">Starlet sea anemone</name>
    <dbReference type="NCBI Taxonomy" id="45351"/>
    <lineage>
        <taxon>Eukaryota</taxon>
        <taxon>Metazoa</taxon>
        <taxon>Cnidaria</taxon>
        <taxon>Anthozoa</taxon>
        <taxon>Hexacorallia</taxon>
        <taxon>Actiniaria</taxon>
        <taxon>Edwardsiidae</taxon>
        <taxon>Nematostella</taxon>
    </lineage>
</organism>
<dbReference type="Proteomes" id="UP000001593">
    <property type="component" value="Unassembled WGS sequence"/>
</dbReference>
<feature type="domain" description="GHMP kinase C-terminal" evidence="20">
    <location>
        <begin position="319"/>
        <end position="390"/>
    </location>
</feature>
<comment type="subcellular location">
    <subcellularLocation>
        <location evidence="1 18">Cytoplasm</location>
    </subcellularLocation>
</comment>
<dbReference type="PRINTS" id="PR00959">
    <property type="entry name" value="MEVGALKINASE"/>
</dbReference>
<dbReference type="InterPro" id="IPR013750">
    <property type="entry name" value="GHMP_kinase_C_dom"/>
</dbReference>
<evidence type="ECO:0000313" key="21">
    <source>
        <dbReference type="EMBL" id="EDO36115.1"/>
    </source>
</evidence>
<evidence type="ECO:0000256" key="17">
    <source>
        <dbReference type="ARBA" id="ARBA00029438"/>
    </source>
</evidence>
<evidence type="ECO:0000256" key="18">
    <source>
        <dbReference type="RuleBase" id="RU363087"/>
    </source>
</evidence>
<evidence type="ECO:0000256" key="3">
    <source>
        <dbReference type="ARBA" id="ARBA00012103"/>
    </source>
</evidence>
<dbReference type="NCBIfam" id="TIGR00549">
    <property type="entry name" value="mevalon_kin"/>
    <property type="match status" value="1"/>
</dbReference>
<evidence type="ECO:0000256" key="10">
    <source>
        <dbReference type="ARBA" id="ARBA00022840"/>
    </source>
</evidence>
<feature type="domain" description="GHMP kinase N-terminal" evidence="19">
    <location>
        <begin position="124"/>
        <end position="162"/>
    </location>
</feature>
<dbReference type="FunFam" id="3.30.230.10:FF:000027">
    <property type="entry name" value="Mevalonate kinase"/>
    <property type="match status" value="1"/>
</dbReference>
<evidence type="ECO:0000256" key="5">
    <source>
        <dbReference type="ARBA" id="ARBA00022516"/>
    </source>
</evidence>
<keyword evidence="11" id="KW-0460">Magnesium</keyword>
<proteinExistence type="inferred from homology"/>
<dbReference type="OrthoDB" id="1652964at2759"/>
<sequence>MKLSRVVVSAPGKIILHGEHAVVYGKAAIAVSIGLRTTVVLQRHKNESKVSLLLKDLDYILTWDLTDIQKILVAVPQVSRTDTVLPSDEMLSLIDKLIDSSKFVEVEGVKDAARVFLFLMTSTLRDRDRLPAIEVEVKTALPLGAGLGSSAAYSISLAAAMLLSMQTIPLPKYVKKTPESETTAKDTDSYQYDDIETESLRLVCQWAFEAEKIMHGQPSGIDNSIATYGGALLFQNGEITHLESMPLLSILLIDTQIPRSTRVMVAGVRDRYIEFPTVYMSLFEAVDGICHECIKIFSKIHNLKNEDVPKSEFVRYYQRLESLVDVNQQLLSLFGVSHPSLDSLCHMTSKYGLHTKLTGAGGGGCAITLIPPGTDKDKVAELMNKLQKEFKYKVWQTPLGSRGVIVHEAIPVDRS</sequence>
<keyword evidence="10 18" id="KW-0067">ATP-binding</keyword>
<keyword evidence="7" id="KW-0479">Metal-binding</keyword>
<comment type="catalytic activity">
    <reaction evidence="18">
        <text>(R)-mevalonate + ATP = (R)-5-phosphomevalonate + ADP + H(+)</text>
        <dbReference type="Rhea" id="RHEA:17065"/>
        <dbReference type="ChEBI" id="CHEBI:15378"/>
        <dbReference type="ChEBI" id="CHEBI:30616"/>
        <dbReference type="ChEBI" id="CHEBI:36464"/>
        <dbReference type="ChEBI" id="CHEBI:58146"/>
        <dbReference type="ChEBI" id="CHEBI:456216"/>
        <dbReference type="EC" id="2.7.1.36"/>
    </reaction>
</comment>
<dbReference type="Gene3D" id="3.30.230.10">
    <property type="match status" value="1"/>
</dbReference>
<keyword evidence="9 18" id="KW-0418">Kinase</keyword>
<gene>
    <name evidence="21" type="ORF">NEMVEDRAFT_v1g245688</name>
</gene>
<dbReference type="Pfam" id="PF00288">
    <property type="entry name" value="GHMP_kinases_N"/>
    <property type="match status" value="1"/>
</dbReference>
<evidence type="ECO:0000313" key="22">
    <source>
        <dbReference type="Proteomes" id="UP000001593"/>
    </source>
</evidence>
<dbReference type="STRING" id="45351.A7SJK4"/>
<evidence type="ECO:0000256" key="6">
    <source>
        <dbReference type="ARBA" id="ARBA00022679"/>
    </source>
</evidence>
<evidence type="ECO:0000256" key="11">
    <source>
        <dbReference type="ARBA" id="ARBA00022842"/>
    </source>
</evidence>
<evidence type="ECO:0000256" key="1">
    <source>
        <dbReference type="ARBA" id="ARBA00004496"/>
    </source>
</evidence>
<dbReference type="AlphaFoldDB" id="A7SJK4"/>
<dbReference type="GO" id="GO:0005524">
    <property type="term" value="F:ATP binding"/>
    <property type="evidence" value="ECO:0007669"/>
    <property type="project" value="UniProtKB-KW"/>
</dbReference>
<keyword evidence="5 18" id="KW-0444">Lipid biosynthesis</keyword>
<evidence type="ECO:0000256" key="4">
    <source>
        <dbReference type="ARBA" id="ARBA00022490"/>
    </source>
</evidence>
<dbReference type="PROSITE" id="PS00627">
    <property type="entry name" value="GHMP_KINASES_ATP"/>
    <property type="match status" value="1"/>
</dbReference>
<dbReference type="InterPro" id="IPR020568">
    <property type="entry name" value="Ribosomal_Su5_D2-typ_SF"/>
</dbReference>
<reference evidence="21 22" key="1">
    <citation type="journal article" date="2007" name="Science">
        <title>Sea anemone genome reveals ancestral eumetazoan gene repertoire and genomic organization.</title>
        <authorList>
            <person name="Putnam N.H."/>
            <person name="Srivastava M."/>
            <person name="Hellsten U."/>
            <person name="Dirks B."/>
            <person name="Chapman J."/>
            <person name="Salamov A."/>
            <person name="Terry A."/>
            <person name="Shapiro H."/>
            <person name="Lindquist E."/>
            <person name="Kapitonov V.V."/>
            <person name="Jurka J."/>
            <person name="Genikhovich G."/>
            <person name="Grigoriev I.V."/>
            <person name="Lucas S.M."/>
            <person name="Steele R.E."/>
            <person name="Finnerty J.R."/>
            <person name="Technau U."/>
            <person name="Martindale M.Q."/>
            <person name="Rokhsar D.S."/>
        </authorList>
    </citation>
    <scope>NUCLEOTIDE SEQUENCE [LARGE SCALE GENOMIC DNA]</scope>
    <source>
        <strain evidence="22">CH2 X CH6</strain>
    </source>
</reference>
<dbReference type="UniPathway" id="UPA00057">
    <property type="reaction ID" value="UER00098"/>
</dbReference>
<dbReference type="SUPFAM" id="SSF55060">
    <property type="entry name" value="GHMP Kinase, C-terminal domain"/>
    <property type="match status" value="1"/>
</dbReference>
<evidence type="ECO:0000256" key="15">
    <source>
        <dbReference type="ARBA" id="ARBA00023166"/>
    </source>
</evidence>
<dbReference type="EC" id="2.7.1.36" evidence="3 18"/>
<keyword evidence="6 18" id="KW-0808">Transferase</keyword>
<dbReference type="InterPro" id="IPR014721">
    <property type="entry name" value="Ribsml_uS5_D2-typ_fold_subgr"/>
</dbReference>
<dbReference type="SUPFAM" id="SSF54211">
    <property type="entry name" value="Ribosomal protein S5 domain 2-like"/>
    <property type="match status" value="1"/>
</dbReference>
<dbReference type="InterPro" id="IPR036554">
    <property type="entry name" value="GHMP_kinase_C_sf"/>
</dbReference>
<keyword evidence="8 18" id="KW-0547">Nucleotide-binding</keyword>
<keyword evidence="22" id="KW-1185">Reference proteome</keyword>
<dbReference type="GO" id="GO:0004496">
    <property type="term" value="F:mevalonate kinase activity"/>
    <property type="evidence" value="ECO:0000318"/>
    <property type="project" value="GO_Central"/>
</dbReference>
<dbReference type="FunFam" id="3.30.70.890:FF:000003">
    <property type="entry name" value="Mevalonate kinase"/>
    <property type="match status" value="1"/>
</dbReference>
<dbReference type="HOGENOM" id="CLU_017814_0_1_1"/>
<keyword evidence="14 18" id="KW-0443">Lipid metabolism</keyword>